<evidence type="ECO:0000313" key="1">
    <source>
        <dbReference type="EMBL" id="KAK1860113.1"/>
    </source>
</evidence>
<organism evidence="1 2">
    <name type="scientific">Pyropia yezoensis</name>
    <name type="common">Susabi-nori</name>
    <name type="synonym">Porphyra yezoensis</name>
    <dbReference type="NCBI Taxonomy" id="2788"/>
    <lineage>
        <taxon>Eukaryota</taxon>
        <taxon>Rhodophyta</taxon>
        <taxon>Bangiophyceae</taxon>
        <taxon>Bangiales</taxon>
        <taxon>Bangiaceae</taxon>
        <taxon>Pyropia</taxon>
    </lineage>
</organism>
<dbReference type="Proteomes" id="UP000798662">
    <property type="component" value="Chromosome 1"/>
</dbReference>
<proteinExistence type="predicted"/>
<protein>
    <submittedName>
        <fullName evidence="1">Uncharacterized protein</fullName>
    </submittedName>
</protein>
<comment type="caution">
    <text evidence="1">The sequence shown here is derived from an EMBL/GenBank/DDBJ whole genome shotgun (WGS) entry which is preliminary data.</text>
</comment>
<name>A0ACC3BR84_PYRYE</name>
<reference evidence="1" key="1">
    <citation type="submission" date="2019-11" db="EMBL/GenBank/DDBJ databases">
        <title>Nori genome reveals adaptations in red seaweeds to the harsh intertidal environment.</title>
        <authorList>
            <person name="Wang D."/>
            <person name="Mao Y."/>
        </authorList>
    </citation>
    <scope>NUCLEOTIDE SEQUENCE</scope>
    <source>
        <tissue evidence="1">Gametophyte</tissue>
    </source>
</reference>
<evidence type="ECO:0000313" key="2">
    <source>
        <dbReference type="Proteomes" id="UP000798662"/>
    </source>
</evidence>
<dbReference type="EMBL" id="CM020618">
    <property type="protein sequence ID" value="KAK1860113.1"/>
    <property type="molecule type" value="Genomic_DNA"/>
</dbReference>
<sequence>MVVYITCPSAAVGTAIATSLVDARHAACVTRLPGVASTYRWNDAITTDAEELLMAKTTAGSLAALTAHVLAAHPYEVPEVVALPVVGGNHKYLAWVRECVGQRATVSEGEGDKWREGPEAVVPDVESGAEADAEAESGKEENRGGGSGSSAGGAGTTGRGGGAGEGIPREDVWLLPVGCVVWGCHCLCVRLRRGSGEGKGGMEWGGVDVARPASPVFLHALFDPCFPAADARPVP</sequence>
<gene>
    <name evidence="1" type="ORF">I4F81_002703</name>
</gene>
<keyword evidence="2" id="KW-1185">Reference proteome</keyword>
<accession>A0ACC3BR84</accession>